<keyword evidence="13" id="KW-0961">Cell wall biogenesis/degradation</keyword>
<evidence type="ECO:0000313" key="19">
    <source>
        <dbReference type="Proteomes" id="UP000217785"/>
    </source>
</evidence>
<evidence type="ECO:0000256" key="3">
    <source>
        <dbReference type="ARBA" id="ARBA00007171"/>
    </source>
</evidence>
<feature type="region of interest" description="Disordered" evidence="14">
    <location>
        <begin position="226"/>
        <end position="246"/>
    </location>
</feature>
<evidence type="ECO:0000256" key="10">
    <source>
        <dbReference type="ARBA" id="ARBA00022984"/>
    </source>
</evidence>
<keyword evidence="6" id="KW-0645">Protease</keyword>
<dbReference type="InterPro" id="IPR001460">
    <property type="entry name" value="PCN-bd_Tpept"/>
</dbReference>
<protein>
    <submittedName>
        <fullName evidence="18">Penicillin-binding protein</fullName>
    </submittedName>
</protein>
<dbReference type="GO" id="GO:0071555">
    <property type="term" value="P:cell wall organization"/>
    <property type="evidence" value="ECO:0007669"/>
    <property type="project" value="UniProtKB-KW"/>
</dbReference>
<evidence type="ECO:0000256" key="8">
    <source>
        <dbReference type="ARBA" id="ARBA00022801"/>
    </source>
</evidence>
<dbReference type="Gene3D" id="3.40.710.10">
    <property type="entry name" value="DD-peptidase/beta-lactamase superfamily"/>
    <property type="match status" value="1"/>
</dbReference>
<dbReference type="Gene3D" id="3.90.1310.10">
    <property type="entry name" value="Penicillin-binding protein 2a (Domain 2)"/>
    <property type="match status" value="1"/>
</dbReference>
<evidence type="ECO:0000256" key="15">
    <source>
        <dbReference type="SAM" id="Phobius"/>
    </source>
</evidence>
<organism evidence="18 19">
    <name type="scientific">Effusibacillus lacus</name>
    <dbReference type="NCBI Taxonomy" id="1348429"/>
    <lineage>
        <taxon>Bacteria</taxon>
        <taxon>Bacillati</taxon>
        <taxon>Bacillota</taxon>
        <taxon>Bacilli</taxon>
        <taxon>Bacillales</taxon>
        <taxon>Alicyclobacillaceae</taxon>
        <taxon>Effusibacillus</taxon>
    </lineage>
</organism>
<evidence type="ECO:0000256" key="12">
    <source>
        <dbReference type="ARBA" id="ARBA00023136"/>
    </source>
</evidence>
<keyword evidence="7 15" id="KW-0812">Transmembrane</keyword>
<dbReference type="InterPro" id="IPR017790">
    <property type="entry name" value="Penicillin-binding_protein_2"/>
</dbReference>
<dbReference type="GO" id="GO:0008360">
    <property type="term" value="P:regulation of cell shape"/>
    <property type="evidence" value="ECO:0007669"/>
    <property type="project" value="UniProtKB-KW"/>
</dbReference>
<evidence type="ECO:0000256" key="4">
    <source>
        <dbReference type="ARBA" id="ARBA00022475"/>
    </source>
</evidence>
<keyword evidence="5" id="KW-0997">Cell inner membrane</keyword>
<dbReference type="AlphaFoldDB" id="A0A292YKE4"/>
<dbReference type="GO" id="GO:0071972">
    <property type="term" value="F:peptidoglycan L,D-transpeptidase activity"/>
    <property type="evidence" value="ECO:0007669"/>
    <property type="project" value="TreeGrafter"/>
</dbReference>
<dbReference type="Pfam" id="PF03717">
    <property type="entry name" value="PBP_dimer"/>
    <property type="match status" value="1"/>
</dbReference>
<gene>
    <name evidence="18" type="ORF">EFBL_1260</name>
</gene>
<dbReference type="InterPro" id="IPR005311">
    <property type="entry name" value="PBP_dimer"/>
</dbReference>
<dbReference type="RefSeq" id="WP_096181331.1">
    <property type="nucleotide sequence ID" value="NZ_BDUF01000024.1"/>
</dbReference>
<dbReference type="InterPro" id="IPR036138">
    <property type="entry name" value="PBP_dimer_sf"/>
</dbReference>
<dbReference type="NCBIfam" id="TIGR03423">
    <property type="entry name" value="pbp2_mrdA"/>
    <property type="match status" value="1"/>
</dbReference>
<dbReference type="SUPFAM" id="SSF56601">
    <property type="entry name" value="beta-lactamase/transpeptidase-like"/>
    <property type="match status" value="1"/>
</dbReference>
<dbReference type="GO" id="GO:0006508">
    <property type="term" value="P:proteolysis"/>
    <property type="evidence" value="ECO:0007669"/>
    <property type="project" value="UniProtKB-KW"/>
</dbReference>
<keyword evidence="12 15" id="KW-0472">Membrane</keyword>
<evidence type="ECO:0000313" key="18">
    <source>
        <dbReference type="EMBL" id="GAX89636.1"/>
    </source>
</evidence>
<keyword evidence="10" id="KW-0573">Peptidoglycan synthesis</keyword>
<dbReference type="PANTHER" id="PTHR30627">
    <property type="entry name" value="PEPTIDOGLYCAN D,D-TRANSPEPTIDASE"/>
    <property type="match status" value="1"/>
</dbReference>
<evidence type="ECO:0000259" key="17">
    <source>
        <dbReference type="Pfam" id="PF03717"/>
    </source>
</evidence>
<dbReference type="EMBL" id="BDUF01000024">
    <property type="protein sequence ID" value="GAX89636.1"/>
    <property type="molecule type" value="Genomic_DNA"/>
</dbReference>
<keyword evidence="11 15" id="KW-1133">Transmembrane helix</keyword>
<dbReference type="GO" id="GO:0009002">
    <property type="term" value="F:serine-type D-Ala-D-Ala carboxypeptidase activity"/>
    <property type="evidence" value="ECO:0007669"/>
    <property type="project" value="InterPro"/>
</dbReference>
<feature type="transmembrane region" description="Helical" evidence="15">
    <location>
        <begin position="12"/>
        <end position="31"/>
    </location>
</feature>
<evidence type="ECO:0000256" key="2">
    <source>
        <dbReference type="ARBA" id="ARBA00004236"/>
    </source>
</evidence>
<dbReference type="GO" id="GO:0005886">
    <property type="term" value="C:plasma membrane"/>
    <property type="evidence" value="ECO:0007669"/>
    <property type="project" value="UniProtKB-SubCell"/>
</dbReference>
<sequence length="639" mass="71675">MEIREEEKKPEFKRIQILFLIFFVGLAALLLRLSHIQLKNSERYQQMAEANRYAQRVLPAPRGQFKDREGNVLVTNKPSFTIQYTNPFALDEEEEADRQIRALADRLIALLEDPEDKSKPSKEKLIELMKGEDGLPRSAPRKVKVNATVKQVAKVKEHLHELPGITVIPEAIREYPLQTFASHIFGYLNGIPPEKWPEYAAKGYQISDRIGFAGLERQYESELRGKDGTASVAVDKNGDPVDRDPDAYYVEKKPVPGNDLILTINSELQKATEEALAQRVAELRKIPGNRVEHAAAVAMEPNTGEILALASYPFYDPNIWTDGLSYEEEASFRPAEMNRVIQAPYAPGSTVKMLTTMIGLKEGIVKPDEQIYSSGHIYIGSYRANDWKIGGHGPVNGKQAIAESVNTYNYRIGMGLAKYDMLFNSIGLKEWKEKYEKPAFEKFKQYQREFGLGVPTGIDLPFEAEGRYNFDENAITNLPFLAIGQNSNFTPLQLAQYVSAIANGGKRMKPYLVKEIVGPDGKLVKRTEPEVLNTVSFGPDLLQYVREGMWMVTHDPKGTAYYPFANKDYRVAGKTGTAETGTTDNYWFVGFAPYEKPEIVVAVVVPDGKKNALSSDMAGPIAEKMLDTYFRRTSASAGQ</sequence>
<feature type="domain" description="Penicillin-binding protein dimerisation" evidence="17">
    <location>
        <begin position="58"/>
        <end position="242"/>
    </location>
</feature>
<accession>A0A292YKE4</accession>
<dbReference type="GO" id="GO:0008658">
    <property type="term" value="F:penicillin binding"/>
    <property type="evidence" value="ECO:0007669"/>
    <property type="project" value="InterPro"/>
</dbReference>
<evidence type="ECO:0000256" key="11">
    <source>
        <dbReference type="ARBA" id="ARBA00022989"/>
    </source>
</evidence>
<evidence type="ECO:0000256" key="6">
    <source>
        <dbReference type="ARBA" id="ARBA00022670"/>
    </source>
</evidence>
<proteinExistence type="inferred from homology"/>
<keyword evidence="8" id="KW-0378">Hydrolase</keyword>
<dbReference type="PANTHER" id="PTHR30627:SF2">
    <property type="entry name" value="PEPTIDOGLYCAN D,D-TRANSPEPTIDASE MRDA"/>
    <property type="match status" value="1"/>
</dbReference>
<comment type="subcellular location">
    <subcellularLocation>
        <location evidence="2">Cell membrane</location>
    </subcellularLocation>
    <subcellularLocation>
        <location evidence="1">Membrane</location>
        <topology evidence="1">Single-pass membrane protein</topology>
    </subcellularLocation>
</comment>
<dbReference type="OrthoDB" id="2378949at2"/>
<dbReference type="InterPro" id="IPR012338">
    <property type="entry name" value="Beta-lactam/transpept-like"/>
</dbReference>
<keyword evidence="9" id="KW-0133">Cell shape</keyword>
<keyword evidence="19" id="KW-1185">Reference proteome</keyword>
<reference evidence="19" key="1">
    <citation type="submission" date="2017-07" db="EMBL/GenBank/DDBJ databases">
        <title>Draft genome sequence of Effusibacillus lacus strain skLN1.</title>
        <authorList>
            <person name="Watanabe M."/>
            <person name="Kojima H."/>
            <person name="Fukui M."/>
        </authorList>
    </citation>
    <scope>NUCLEOTIDE SEQUENCE [LARGE SCALE GENOMIC DNA]</scope>
    <source>
        <strain evidence="19">skLN1</strain>
    </source>
</reference>
<evidence type="ECO:0000259" key="16">
    <source>
        <dbReference type="Pfam" id="PF00905"/>
    </source>
</evidence>
<dbReference type="GO" id="GO:0009252">
    <property type="term" value="P:peptidoglycan biosynthetic process"/>
    <property type="evidence" value="ECO:0007669"/>
    <property type="project" value="UniProtKB-KW"/>
</dbReference>
<evidence type="ECO:0000256" key="13">
    <source>
        <dbReference type="ARBA" id="ARBA00023316"/>
    </source>
</evidence>
<dbReference type="Pfam" id="PF00905">
    <property type="entry name" value="Transpeptidase"/>
    <property type="match status" value="1"/>
</dbReference>
<evidence type="ECO:0000256" key="14">
    <source>
        <dbReference type="SAM" id="MobiDB-lite"/>
    </source>
</evidence>
<evidence type="ECO:0000256" key="5">
    <source>
        <dbReference type="ARBA" id="ARBA00022519"/>
    </source>
</evidence>
<dbReference type="SUPFAM" id="SSF56519">
    <property type="entry name" value="Penicillin binding protein dimerisation domain"/>
    <property type="match status" value="1"/>
</dbReference>
<feature type="domain" description="Penicillin-binding protein transpeptidase" evidence="16">
    <location>
        <begin position="295"/>
        <end position="626"/>
    </location>
</feature>
<comment type="caution">
    <text evidence="18">The sequence shown here is derived from an EMBL/GenBank/DDBJ whole genome shotgun (WGS) entry which is preliminary data.</text>
</comment>
<feature type="compositionally biased region" description="Basic and acidic residues" evidence="14">
    <location>
        <begin position="236"/>
        <end position="246"/>
    </location>
</feature>
<evidence type="ECO:0000256" key="7">
    <source>
        <dbReference type="ARBA" id="ARBA00022692"/>
    </source>
</evidence>
<evidence type="ECO:0000256" key="9">
    <source>
        <dbReference type="ARBA" id="ARBA00022960"/>
    </source>
</evidence>
<keyword evidence="4" id="KW-1003">Cell membrane</keyword>
<dbReference type="Proteomes" id="UP000217785">
    <property type="component" value="Unassembled WGS sequence"/>
</dbReference>
<name>A0A292YKE4_9BACL</name>
<comment type="similarity">
    <text evidence="3">Belongs to the transpeptidase family.</text>
</comment>
<evidence type="ECO:0000256" key="1">
    <source>
        <dbReference type="ARBA" id="ARBA00004167"/>
    </source>
</evidence>
<dbReference type="InterPro" id="IPR050515">
    <property type="entry name" value="Beta-lactam/transpept"/>
</dbReference>